<sequence>MDVQKILEEATLQGASDIFIIPMLPIKYKHLGVMESMDDHTLRADDTHEFIQEIYKLADRDISHFEETGDDDFSFAIPGISRYRVSTFKQRGSYSAVIRIIVFNLPSPEELKIPASVMDLADTGNGMVLVTGPAGSGKSTTLACIIDKINREQEEHIITLEDPLEYLHRHNKSIVSQREIRSDTESYLTALRAALRQSPDVILLGEMRDYETINTAVTAAETGHLIFSSLHTIGAANTIDRIVDAFPATQQHQISVQLASVLQAVVSQKLLPTVDGSMVPAFEIMVLTPAIRNLIREGKVHQIDGIIYASQSENMIPMDTSIYNLYKSGIIDKRTAIAESVNPEMMIKRLNVG</sequence>
<dbReference type="PROSITE" id="PS00662">
    <property type="entry name" value="T2SP_E"/>
    <property type="match status" value="1"/>
</dbReference>
<reference evidence="3 4" key="2">
    <citation type="submission" date="2017-10" db="EMBL/GenBank/DDBJ databases">
        <authorList>
            <person name="Banno H."/>
            <person name="Chua N.-H."/>
        </authorList>
    </citation>
    <scope>NUCLEOTIDE SEQUENCE [LARGE SCALE GENOMIC DNA]</scope>
    <source>
        <strain evidence="3 4">JK623</strain>
    </source>
</reference>
<accession>A0A2G3E2I1</accession>
<evidence type="ECO:0000259" key="2">
    <source>
        <dbReference type="PROSITE" id="PS00662"/>
    </source>
</evidence>
<protein>
    <submittedName>
        <fullName evidence="3">Type IV pili twitching motility protein PilT</fullName>
    </submittedName>
</protein>
<dbReference type="GO" id="GO:0005524">
    <property type="term" value="F:ATP binding"/>
    <property type="evidence" value="ECO:0007669"/>
    <property type="project" value="InterPro"/>
</dbReference>
<name>A0A2G3E2I1_9FIRM</name>
<dbReference type="InterPro" id="IPR027417">
    <property type="entry name" value="P-loop_NTPase"/>
</dbReference>
<dbReference type="GO" id="GO:0016887">
    <property type="term" value="F:ATP hydrolysis activity"/>
    <property type="evidence" value="ECO:0007669"/>
    <property type="project" value="InterPro"/>
</dbReference>
<organism evidence="3 4">
    <name type="scientific">Agathobacter ruminis</name>
    <dbReference type="NCBI Taxonomy" id="1712665"/>
    <lineage>
        <taxon>Bacteria</taxon>
        <taxon>Bacillati</taxon>
        <taxon>Bacillota</taxon>
        <taxon>Clostridia</taxon>
        <taxon>Lachnospirales</taxon>
        <taxon>Lachnospiraceae</taxon>
        <taxon>Agathobacter</taxon>
    </lineage>
</organism>
<dbReference type="NCBIfam" id="TIGR01420">
    <property type="entry name" value="pilT_fam"/>
    <property type="match status" value="1"/>
</dbReference>
<evidence type="ECO:0000313" key="4">
    <source>
        <dbReference type="Proteomes" id="UP000224563"/>
    </source>
</evidence>
<gene>
    <name evidence="3" type="ORF">CSX02_07740</name>
</gene>
<dbReference type="CDD" id="cd01131">
    <property type="entry name" value="PilT"/>
    <property type="match status" value="1"/>
</dbReference>
<dbReference type="InterPro" id="IPR003593">
    <property type="entry name" value="AAA+_ATPase"/>
</dbReference>
<dbReference type="AlphaFoldDB" id="A0A2G3E2I1"/>
<dbReference type="PANTHER" id="PTHR30486:SF16">
    <property type="entry name" value="TWITCHING MOTILITY PROTEIN PILT"/>
    <property type="match status" value="1"/>
</dbReference>
<reference evidence="3 4" key="1">
    <citation type="submission" date="2017-10" db="EMBL/GenBank/DDBJ databases">
        <title>Resolving the taxonomy of Roseburia spp., Eubacterium rectale and Agathobacter spp. through phylogenomic analysis.</title>
        <authorList>
            <person name="Sheridan P.O."/>
            <person name="Walker A.W."/>
            <person name="Duncan S.H."/>
            <person name="Scott K.P."/>
            <person name="Toole P.W.O."/>
            <person name="Luis P."/>
            <person name="Flint H.J."/>
        </authorList>
    </citation>
    <scope>NUCLEOTIDE SEQUENCE [LARGE SCALE GENOMIC DNA]</scope>
    <source>
        <strain evidence="3 4">JK623</strain>
    </source>
</reference>
<dbReference type="PANTHER" id="PTHR30486">
    <property type="entry name" value="TWITCHING MOTILITY PROTEIN PILT"/>
    <property type="match status" value="1"/>
</dbReference>
<feature type="domain" description="Bacterial type II secretion system protein E" evidence="2">
    <location>
        <begin position="195"/>
        <end position="209"/>
    </location>
</feature>
<dbReference type="InterPro" id="IPR001482">
    <property type="entry name" value="T2SS/T4SS_dom"/>
</dbReference>
<dbReference type="RefSeq" id="WP_031542110.1">
    <property type="nucleotide sequence ID" value="NZ_JANSWH010000051.1"/>
</dbReference>
<comment type="caution">
    <text evidence="3">The sequence shown here is derived from an EMBL/GenBank/DDBJ whole genome shotgun (WGS) entry which is preliminary data.</text>
</comment>
<dbReference type="Gene3D" id="3.40.50.300">
    <property type="entry name" value="P-loop containing nucleotide triphosphate hydrolases"/>
    <property type="match status" value="1"/>
</dbReference>
<dbReference type="SUPFAM" id="SSF52540">
    <property type="entry name" value="P-loop containing nucleoside triphosphate hydrolases"/>
    <property type="match status" value="1"/>
</dbReference>
<evidence type="ECO:0000313" key="3">
    <source>
        <dbReference type="EMBL" id="PHU37478.1"/>
    </source>
</evidence>
<dbReference type="Proteomes" id="UP000224563">
    <property type="component" value="Unassembled WGS sequence"/>
</dbReference>
<proteinExistence type="inferred from homology"/>
<dbReference type="EMBL" id="PDYG01000051">
    <property type="protein sequence ID" value="PHU37478.1"/>
    <property type="molecule type" value="Genomic_DNA"/>
</dbReference>
<evidence type="ECO:0000256" key="1">
    <source>
        <dbReference type="ARBA" id="ARBA00006611"/>
    </source>
</evidence>
<dbReference type="SMART" id="SM00382">
    <property type="entry name" value="AAA"/>
    <property type="match status" value="1"/>
</dbReference>
<dbReference type="Gene3D" id="3.30.450.90">
    <property type="match status" value="1"/>
</dbReference>
<dbReference type="InterPro" id="IPR006321">
    <property type="entry name" value="PilT/PilU"/>
</dbReference>
<dbReference type="InterPro" id="IPR050921">
    <property type="entry name" value="T4SS_GSP_E_ATPase"/>
</dbReference>
<dbReference type="Pfam" id="PF00437">
    <property type="entry name" value="T2SSE"/>
    <property type="match status" value="1"/>
</dbReference>
<comment type="similarity">
    <text evidence="1">Belongs to the GSP E family.</text>
</comment>
<keyword evidence="4" id="KW-1185">Reference proteome</keyword>